<protein>
    <submittedName>
        <fullName evidence="1">Uncharacterized protein</fullName>
    </submittedName>
</protein>
<accession>A0A6I8M2G6</accession>
<organism evidence="1 2">
    <name type="scientific">Amycolatopsis camponoti</name>
    <dbReference type="NCBI Taxonomy" id="2606593"/>
    <lineage>
        <taxon>Bacteria</taxon>
        <taxon>Bacillati</taxon>
        <taxon>Actinomycetota</taxon>
        <taxon>Actinomycetes</taxon>
        <taxon>Pseudonocardiales</taxon>
        <taxon>Pseudonocardiaceae</taxon>
        <taxon>Amycolatopsis</taxon>
    </lineage>
</organism>
<proteinExistence type="predicted"/>
<dbReference type="AlphaFoldDB" id="A0A6I8M2G6"/>
<dbReference type="Proteomes" id="UP000399805">
    <property type="component" value="Unassembled WGS sequence"/>
</dbReference>
<evidence type="ECO:0000313" key="2">
    <source>
        <dbReference type="Proteomes" id="UP000399805"/>
    </source>
</evidence>
<gene>
    <name evidence="1" type="ORF">AA23TX_08762</name>
</gene>
<evidence type="ECO:0000313" key="1">
    <source>
        <dbReference type="EMBL" id="VVJ23879.1"/>
    </source>
</evidence>
<keyword evidence="2" id="KW-1185">Reference proteome</keyword>
<dbReference type="EMBL" id="CABVGP010000003">
    <property type="protein sequence ID" value="VVJ23879.1"/>
    <property type="molecule type" value="Genomic_DNA"/>
</dbReference>
<name>A0A6I8M2G6_9PSEU</name>
<sequence length="78" mass="8720">MVTIGSSVARETFLPDRDGRAHLNAALRRVTPQRRTLTRAEPAVAGAHPGIPTPAFPVRRIRRAIRDDLIRFPVRKIS</sequence>
<reference evidence="1 2" key="1">
    <citation type="submission" date="2019-09" db="EMBL/GenBank/DDBJ databases">
        <authorList>
            <person name="Leyn A S."/>
        </authorList>
    </citation>
    <scope>NUCLEOTIDE SEQUENCE [LARGE SCALE GENOMIC DNA]</scope>
    <source>
        <strain evidence="1">AA231_1</strain>
    </source>
</reference>